<sequence length="267" mass="28477">MNFPFSVPRSGHYKITFKGKVNGFIGAGRSSGIGHCAHSLKVGAGIYNKGLVQDILRDTLDEDWPTGIKWFTTTATIKILQVLFPTGWVSVVIEAADVAITIADIVDQLDNVALYSNESIGGSGLVMYAELEAGQEYEMAFFVNSLNVGAISAGILTSIIDVDASLEEVLLEEQPTGTIGPIIQVEPEGIVDMGATLVSEPVTVQSAFVVKNIGDQVLTGQLSITPGPFEIMTGTNYGLAPEEELNVSIRFLSQGSGTYQRKLVFTG</sequence>
<organism evidence="1">
    <name type="scientific">marine sediment metagenome</name>
    <dbReference type="NCBI Taxonomy" id="412755"/>
    <lineage>
        <taxon>unclassified sequences</taxon>
        <taxon>metagenomes</taxon>
        <taxon>ecological metagenomes</taxon>
    </lineage>
</organism>
<protein>
    <recommendedName>
        <fullName evidence="2">Abnormal spindle-like microcephaly-associated protein ASH domain-containing protein</fullName>
    </recommendedName>
</protein>
<feature type="non-terminal residue" evidence="1">
    <location>
        <position position="267"/>
    </location>
</feature>
<comment type="caution">
    <text evidence="1">The sequence shown here is derived from an EMBL/GenBank/DDBJ whole genome shotgun (WGS) entry which is preliminary data.</text>
</comment>
<name>X0UA07_9ZZZZ</name>
<evidence type="ECO:0008006" key="2">
    <source>
        <dbReference type="Google" id="ProtNLM"/>
    </source>
</evidence>
<evidence type="ECO:0000313" key="1">
    <source>
        <dbReference type="EMBL" id="GAF85325.1"/>
    </source>
</evidence>
<proteinExistence type="predicted"/>
<reference evidence="1" key="1">
    <citation type="journal article" date="2014" name="Front. Microbiol.">
        <title>High frequency of phylogenetically diverse reductive dehalogenase-homologous genes in deep subseafloor sedimentary metagenomes.</title>
        <authorList>
            <person name="Kawai M."/>
            <person name="Futagami T."/>
            <person name="Toyoda A."/>
            <person name="Takaki Y."/>
            <person name="Nishi S."/>
            <person name="Hori S."/>
            <person name="Arai W."/>
            <person name="Tsubouchi T."/>
            <person name="Morono Y."/>
            <person name="Uchiyama I."/>
            <person name="Ito T."/>
            <person name="Fujiyama A."/>
            <person name="Inagaki F."/>
            <person name="Takami H."/>
        </authorList>
    </citation>
    <scope>NUCLEOTIDE SEQUENCE</scope>
    <source>
        <strain evidence="1">Expedition CK06-06</strain>
    </source>
</reference>
<dbReference type="Gene3D" id="2.60.40.10">
    <property type="entry name" value="Immunoglobulins"/>
    <property type="match status" value="1"/>
</dbReference>
<dbReference type="EMBL" id="BARS01002452">
    <property type="protein sequence ID" value="GAF85325.1"/>
    <property type="molecule type" value="Genomic_DNA"/>
</dbReference>
<accession>X0UA07</accession>
<dbReference type="AlphaFoldDB" id="X0UA07"/>
<gene>
    <name evidence="1" type="ORF">S01H1_04667</name>
</gene>
<dbReference type="InterPro" id="IPR013783">
    <property type="entry name" value="Ig-like_fold"/>
</dbReference>